<dbReference type="RefSeq" id="WP_184910993.1">
    <property type="nucleotide sequence ID" value="NZ_JACHJR010000001.1"/>
</dbReference>
<keyword evidence="4 6" id="KW-0472">Membrane</keyword>
<comment type="caution">
    <text evidence="7">The sequence shown here is derived from an EMBL/GenBank/DDBJ whole genome shotgun (WGS) entry which is preliminary data.</text>
</comment>
<evidence type="ECO:0000313" key="7">
    <source>
        <dbReference type="EMBL" id="MBB4944797.1"/>
    </source>
</evidence>
<evidence type="ECO:0000256" key="6">
    <source>
        <dbReference type="SAM" id="Phobius"/>
    </source>
</evidence>
<gene>
    <name evidence="7" type="ORF">F4556_000332</name>
</gene>
<sequence length="143" mass="14499">MASVPAERVGMAAGAVSTSRQLGNALGIAVLGAVFHGKVLSALRASGSAVEDHKAAADALTGGRAAALIARAAPEHQAAVSQLVHEVFATGLRQTFLVAGVLGLVGGAIVLLLVRRPPARAWADGRGEPREARPSVKATARER</sequence>
<dbReference type="Proteomes" id="UP000573327">
    <property type="component" value="Unassembled WGS sequence"/>
</dbReference>
<proteinExistence type="predicted"/>
<organism evidence="7 8">
    <name type="scientific">Kitasatospora gansuensis</name>
    <dbReference type="NCBI Taxonomy" id="258050"/>
    <lineage>
        <taxon>Bacteria</taxon>
        <taxon>Bacillati</taxon>
        <taxon>Actinomycetota</taxon>
        <taxon>Actinomycetes</taxon>
        <taxon>Kitasatosporales</taxon>
        <taxon>Streptomycetaceae</taxon>
        <taxon>Kitasatospora</taxon>
    </lineage>
</organism>
<dbReference type="InterPro" id="IPR036259">
    <property type="entry name" value="MFS_trans_sf"/>
</dbReference>
<dbReference type="AlphaFoldDB" id="A0A7W7S777"/>
<dbReference type="PANTHER" id="PTHR23501">
    <property type="entry name" value="MAJOR FACILITATOR SUPERFAMILY"/>
    <property type="match status" value="1"/>
</dbReference>
<evidence type="ECO:0000256" key="5">
    <source>
        <dbReference type="SAM" id="MobiDB-lite"/>
    </source>
</evidence>
<comment type="subcellular location">
    <subcellularLocation>
        <location evidence="1">Membrane</location>
        <topology evidence="1">Multi-pass membrane protein</topology>
    </subcellularLocation>
</comment>
<name>A0A7W7S777_9ACTN</name>
<dbReference type="GO" id="GO:0022857">
    <property type="term" value="F:transmembrane transporter activity"/>
    <property type="evidence" value="ECO:0007669"/>
    <property type="project" value="TreeGrafter"/>
</dbReference>
<evidence type="ECO:0000256" key="4">
    <source>
        <dbReference type="ARBA" id="ARBA00023136"/>
    </source>
</evidence>
<keyword evidence="2 6" id="KW-0812">Transmembrane</keyword>
<keyword evidence="8" id="KW-1185">Reference proteome</keyword>
<protein>
    <submittedName>
        <fullName evidence="7">Anti-sigma factor RsiW</fullName>
    </submittedName>
</protein>
<dbReference type="EMBL" id="JACHJR010000001">
    <property type="protein sequence ID" value="MBB4944797.1"/>
    <property type="molecule type" value="Genomic_DNA"/>
</dbReference>
<dbReference type="Gene3D" id="1.20.1250.20">
    <property type="entry name" value="MFS general substrate transporter like domains"/>
    <property type="match status" value="1"/>
</dbReference>
<evidence type="ECO:0000313" key="8">
    <source>
        <dbReference type="Proteomes" id="UP000573327"/>
    </source>
</evidence>
<feature type="transmembrane region" description="Helical" evidence="6">
    <location>
        <begin position="96"/>
        <end position="114"/>
    </location>
</feature>
<accession>A0A7W7S777</accession>
<dbReference type="GO" id="GO:0005886">
    <property type="term" value="C:plasma membrane"/>
    <property type="evidence" value="ECO:0007669"/>
    <property type="project" value="TreeGrafter"/>
</dbReference>
<evidence type="ECO:0000256" key="3">
    <source>
        <dbReference type="ARBA" id="ARBA00022989"/>
    </source>
</evidence>
<feature type="region of interest" description="Disordered" evidence="5">
    <location>
        <begin position="122"/>
        <end position="143"/>
    </location>
</feature>
<dbReference type="SUPFAM" id="SSF103473">
    <property type="entry name" value="MFS general substrate transporter"/>
    <property type="match status" value="1"/>
</dbReference>
<evidence type="ECO:0000256" key="1">
    <source>
        <dbReference type="ARBA" id="ARBA00004141"/>
    </source>
</evidence>
<keyword evidence="3 6" id="KW-1133">Transmembrane helix</keyword>
<feature type="compositionally biased region" description="Basic and acidic residues" evidence="5">
    <location>
        <begin position="123"/>
        <end position="143"/>
    </location>
</feature>
<reference evidence="7 8" key="1">
    <citation type="submission" date="2020-08" db="EMBL/GenBank/DDBJ databases">
        <title>Sequencing the genomes of 1000 actinobacteria strains.</title>
        <authorList>
            <person name="Klenk H.-P."/>
        </authorList>
    </citation>
    <scope>NUCLEOTIDE SEQUENCE [LARGE SCALE GENOMIC DNA]</scope>
    <source>
        <strain evidence="7 8">DSM 44786</strain>
    </source>
</reference>
<evidence type="ECO:0000256" key="2">
    <source>
        <dbReference type="ARBA" id="ARBA00022692"/>
    </source>
</evidence>